<dbReference type="PANTHER" id="PTHR47151:SF2">
    <property type="entry name" value="AMINO ACID BINDING PROTEIN"/>
    <property type="match status" value="1"/>
</dbReference>
<dbReference type="InterPro" id="IPR000709">
    <property type="entry name" value="Leu_Ile_Val-bd"/>
</dbReference>
<evidence type="ECO:0000313" key="6">
    <source>
        <dbReference type="EMBL" id="RJF88475.1"/>
    </source>
</evidence>
<dbReference type="PANTHER" id="PTHR47151">
    <property type="entry name" value="LEU/ILE/VAL-BINDING ABC TRANSPORTER SUBUNIT"/>
    <property type="match status" value="1"/>
</dbReference>
<evidence type="ECO:0000256" key="2">
    <source>
        <dbReference type="ARBA" id="ARBA00022448"/>
    </source>
</evidence>
<evidence type="ECO:0000256" key="4">
    <source>
        <dbReference type="ARBA" id="ARBA00022970"/>
    </source>
</evidence>
<name>A0A418WEN3_9PROT</name>
<evidence type="ECO:0000313" key="7">
    <source>
        <dbReference type="Proteomes" id="UP000284605"/>
    </source>
</evidence>
<keyword evidence="3" id="KW-0732">Signal</keyword>
<protein>
    <recommendedName>
        <fullName evidence="5">Leucine-binding protein domain-containing protein</fullName>
    </recommendedName>
</protein>
<reference evidence="6 7" key="1">
    <citation type="submission" date="2018-09" db="EMBL/GenBank/DDBJ databases">
        <authorList>
            <person name="Zhu H."/>
        </authorList>
    </citation>
    <scope>NUCLEOTIDE SEQUENCE [LARGE SCALE GENOMIC DNA]</scope>
    <source>
        <strain evidence="6 7">K1W22B-8</strain>
    </source>
</reference>
<sequence length="402" mass="40780">MRKLVLVLVAVLVLAAVAAWFWTQSVMRQAAPGNTAGAGTAATTPPAADLPPLVIGLAGPFTGPQAAFGQQMQIGARFAVEVINTNGGVEGRKVTLIEKDDGCDPDRARAAAADLVAEKVVAVIGHFCSAASQAAYAIYAPAQVVMVTPGSTDPRLTDGAAGQGTGIFRSVWRDDYQGLIAAALIKQTLPGKKFGVVRDGTLYGQQLSLLFKAGLAKLELGDAAADLVLGPALSPKQAAAKARSAGLGVVFVAAEPATAGSFVKALREAGVTATILGPDALASPDYAKAAGAAADGTIITFARNPLDYPTAAKAIERLTQAGHDPSGYVLTTFAAAQVLSAALGPLLKPDPAAAIDGAGLATTIHSHSFPTVIGDVAFDAKGDLTKPGVVYYVWKGGKLTAM</sequence>
<evidence type="ECO:0000256" key="3">
    <source>
        <dbReference type="ARBA" id="ARBA00022729"/>
    </source>
</evidence>
<dbReference type="PRINTS" id="PR00337">
    <property type="entry name" value="LEUILEVALBP"/>
</dbReference>
<dbReference type="Proteomes" id="UP000284605">
    <property type="component" value="Unassembled WGS sequence"/>
</dbReference>
<dbReference type="Pfam" id="PF13458">
    <property type="entry name" value="Peripla_BP_6"/>
    <property type="match status" value="1"/>
</dbReference>
<dbReference type="SUPFAM" id="SSF53822">
    <property type="entry name" value="Periplasmic binding protein-like I"/>
    <property type="match status" value="1"/>
</dbReference>
<proteinExistence type="inferred from homology"/>
<keyword evidence="4" id="KW-0029">Amino-acid transport</keyword>
<accession>A0A418WEN3</accession>
<dbReference type="RefSeq" id="WP_119779111.1">
    <property type="nucleotide sequence ID" value="NZ_QYUK01000011.1"/>
</dbReference>
<keyword evidence="2" id="KW-0813">Transport</keyword>
<keyword evidence="7" id="KW-1185">Reference proteome</keyword>
<dbReference type="Gene3D" id="3.40.50.2300">
    <property type="match status" value="2"/>
</dbReference>
<organism evidence="6 7">
    <name type="scientific">Oleomonas cavernae</name>
    <dbReference type="NCBI Taxonomy" id="2320859"/>
    <lineage>
        <taxon>Bacteria</taxon>
        <taxon>Pseudomonadati</taxon>
        <taxon>Pseudomonadota</taxon>
        <taxon>Alphaproteobacteria</taxon>
        <taxon>Acetobacterales</taxon>
        <taxon>Acetobacteraceae</taxon>
        <taxon>Oleomonas</taxon>
    </lineage>
</organism>
<evidence type="ECO:0000256" key="1">
    <source>
        <dbReference type="ARBA" id="ARBA00010062"/>
    </source>
</evidence>
<dbReference type="AlphaFoldDB" id="A0A418WEN3"/>
<dbReference type="EMBL" id="QYUK01000011">
    <property type="protein sequence ID" value="RJF88475.1"/>
    <property type="molecule type" value="Genomic_DNA"/>
</dbReference>
<dbReference type="InterPro" id="IPR028082">
    <property type="entry name" value="Peripla_BP_I"/>
</dbReference>
<feature type="domain" description="Leucine-binding protein" evidence="5">
    <location>
        <begin position="53"/>
        <end position="385"/>
    </location>
</feature>
<comment type="similarity">
    <text evidence="1">Belongs to the leucine-binding protein family.</text>
</comment>
<dbReference type="InterPro" id="IPR028081">
    <property type="entry name" value="Leu-bd"/>
</dbReference>
<dbReference type="OrthoDB" id="9791590at2"/>
<gene>
    <name evidence="6" type="ORF">D3874_16865</name>
</gene>
<evidence type="ECO:0000259" key="5">
    <source>
        <dbReference type="Pfam" id="PF13458"/>
    </source>
</evidence>
<comment type="caution">
    <text evidence="6">The sequence shown here is derived from an EMBL/GenBank/DDBJ whole genome shotgun (WGS) entry which is preliminary data.</text>
</comment>
<dbReference type="GO" id="GO:0006865">
    <property type="term" value="P:amino acid transport"/>
    <property type="evidence" value="ECO:0007669"/>
    <property type="project" value="UniProtKB-KW"/>
</dbReference>
<dbReference type="CDD" id="cd06342">
    <property type="entry name" value="PBP1_ABC_LIVBP-like"/>
    <property type="match status" value="1"/>
</dbReference>